<dbReference type="PANTHER" id="PTHR30537:SF74">
    <property type="entry name" value="HTH-TYPE TRANSCRIPTIONAL REGULATOR TRPI"/>
    <property type="match status" value="1"/>
</dbReference>
<dbReference type="CDD" id="cd08432">
    <property type="entry name" value="PBP2_GcdR_TrpI_HvrB_AmpR_like"/>
    <property type="match status" value="1"/>
</dbReference>
<dbReference type="PROSITE" id="PS50931">
    <property type="entry name" value="HTH_LYSR"/>
    <property type="match status" value="1"/>
</dbReference>
<organism evidence="7 8">
    <name type="scientific">Caballeronia ptereochthonis</name>
    <dbReference type="NCBI Taxonomy" id="1777144"/>
    <lineage>
        <taxon>Bacteria</taxon>
        <taxon>Pseudomonadati</taxon>
        <taxon>Pseudomonadota</taxon>
        <taxon>Betaproteobacteria</taxon>
        <taxon>Burkholderiales</taxon>
        <taxon>Burkholderiaceae</taxon>
        <taxon>Caballeronia</taxon>
    </lineage>
</organism>
<comment type="caution">
    <text evidence="7">The sequence shown here is derived from an EMBL/GenBank/DDBJ whole genome shotgun (WGS) entry which is preliminary data.</text>
</comment>
<dbReference type="EMBL" id="FCOB02000019">
    <property type="protein sequence ID" value="SAK77942.1"/>
    <property type="molecule type" value="Genomic_DNA"/>
</dbReference>
<dbReference type="Pfam" id="PF00126">
    <property type="entry name" value="HTH_1"/>
    <property type="match status" value="1"/>
</dbReference>
<keyword evidence="4" id="KW-0804">Transcription</keyword>
<dbReference type="Proteomes" id="UP000054978">
    <property type="component" value="Unassembled WGS sequence"/>
</dbReference>
<dbReference type="InterPro" id="IPR036390">
    <property type="entry name" value="WH_DNA-bd_sf"/>
</dbReference>
<gene>
    <name evidence="7" type="ORF">AWB83_04037</name>
</gene>
<dbReference type="InterPro" id="IPR005119">
    <property type="entry name" value="LysR_subst-bd"/>
</dbReference>
<dbReference type="GO" id="GO:0003700">
    <property type="term" value="F:DNA-binding transcription factor activity"/>
    <property type="evidence" value="ECO:0007669"/>
    <property type="project" value="InterPro"/>
</dbReference>
<evidence type="ECO:0000256" key="3">
    <source>
        <dbReference type="ARBA" id="ARBA00023125"/>
    </source>
</evidence>
<feature type="domain" description="HTH lysR-type" evidence="6">
    <location>
        <begin position="54"/>
        <end position="111"/>
    </location>
</feature>
<dbReference type="PRINTS" id="PR00039">
    <property type="entry name" value="HTHLYSR"/>
</dbReference>
<name>A0A158C6L2_9BURK</name>
<evidence type="ECO:0000313" key="7">
    <source>
        <dbReference type="EMBL" id="SAK77942.1"/>
    </source>
</evidence>
<dbReference type="Pfam" id="PF03466">
    <property type="entry name" value="LysR_substrate"/>
    <property type="match status" value="1"/>
</dbReference>
<dbReference type="Gene3D" id="1.10.10.10">
    <property type="entry name" value="Winged helix-like DNA-binding domain superfamily/Winged helix DNA-binding domain"/>
    <property type="match status" value="1"/>
</dbReference>
<dbReference type="PANTHER" id="PTHR30537">
    <property type="entry name" value="HTH-TYPE TRANSCRIPTIONAL REGULATOR"/>
    <property type="match status" value="1"/>
</dbReference>
<evidence type="ECO:0000256" key="1">
    <source>
        <dbReference type="ARBA" id="ARBA00009437"/>
    </source>
</evidence>
<dbReference type="GO" id="GO:0006351">
    <property type="term" value="P:DNA-templated transcription"/>
    <property type="evidence" value="ECO:0007669"/>
    <property type="project" value="TreeGrafter"/>
</dbReference>
<dbReference type="AlphaFoldDB" id="A0A158C6L2"/>
<keyword evidence="8" id="KW-1185">Reference proteome</keyword>
<dbReference type="InterPro" id="IPR058163">
    <property type="entry name" value="LysR-type_TF_proteobact-type"/>
</dbReference>
<keyword evidence="2" id="KW-0805">Transcription regulation</keyword>
<dbReference type="GO" id="GO:0043565">
    <property type="term" value="F:sequence-specific DNA binding"/>
    <property type="evidence" value="ECO:0007669"/>
    <property type="project" value="TreeGrafter"/>
</dbReference>
<accession>A0A158C6L2</accession>
<dbReference type="InterPro" id="IPR000847">
    <property type="entry name" value="LysR_HTH_N"/>
</dbReference>
<evidence type="ECO:0000256" key="4">
    <source>
        <dbReference type="ARBA" id="ARBA00023163"/>
    </source>
</evidence>
<evidence type="ECO:0000256" key="5">
    <source>
        <dbReference type="SAM" id="MobiDB-lite"/>
    </source>
</evidence>
<protein>
    <submittedName>
        <fullName evidence="7">LysR family transcriptional regulator</fullName>
    </submittedName>
</protein>
<dbReference type="SUPFAM" id="SSF46785">
    <property type="entry name" value="Winged helix' DNA-binding domain"/>
    <property type="match status" value="1"/>
</dbReference>
<dbReference type="InterPro" id="IPR036388">
    <property type="entry name" value="WH-like_DNA-bd_sf"/>
</dbReference>
<evidence type="ECO:0000313" key="8">
    <source>
        <dbReference type="Proteomes" id="UP000054978"/>
    </source>
</evidence>
<dbReference type="SUPFAM" id="SSF53850">
    <property type="entry name" value="Periplasmic binding protein-like II"/>
    <property type="match status" value="1"/>
</dbReference>
<dbReference type="Gene3D" id="3.40.190.10">
    <property type="entry name" value="Periplasmic binding protein-like II"/>
    <property type="match status" value="2"/>
</dbReference>
<sequence>MAGVGTNEARFRFSANGETQRSRPPGHPGIATSGNIPIPPQAAQAPATMPQRLPPLNALRLFEAAARHRSFKLAAAELNVTPGAVSHGIGALEEMLGVELFVREPRGLSLSAAGEQYLPYIAEAFSLIAIGTQSLPDRRKRRSISVTCAPTLAARWLVPRLADFRARWPNTDVSVDTSRRQAGFPVDGFDFGLRLSRGPVDGASWQRLFGERLVPVCSPGCRAMLTRADGPPDLTRATLIHVDTASQDWQAWMDGAGIDGLDLRGGLRFDTVQLAFDAAAAGLGVAIGRRPLVDRELAAGTLVEASATSVETQTAYWLCEAPQASARADLVAFRNWLIEQAAEFLESGEANRHG</sequence>
<reference evidence="7" key="1">
    <citation type="submission" date="2016-01" db="EMBL/GenBank/DDBJ databases">
        <authorList>
            <person name="Peeters C."/>
        </authorList>
    </citation>
    <scope>NUCLEOTIDE SEQUENCE [LARGE SCALE GENOMIC DNA]</scope>
    <source>
        <strain evidence="7">LMG 29326</strain>
    </source>
</reference>
<feature type="region of interest" description="Disordered" evidence="5">
    <location>
        <begin position="1"/>
        <end position="47"/>
    </location>
</feature>
<proteinExistence type="inferred from homology"/>
<evidence type="ECO:0000259" key="6">
    <source>
        <dbReference type="PROSITE" id="PS50931"/>
    </source>
</evidence>
<comment type="similarity">
    <text evidence="1">Belongs to the LysR transcriptional regulatory family.</text>
</comment>
<dbReference type="STRING" id="1777144.AWB83_04037"/>
<evidence type="ECO:0000256" key="2">
    <source>
        <dbReference type="ARBA" id="ARBA00023015"/>
    </source>
</evidence>
<keyword evidence="3" id="KW-0238">DNA-binding</keyword>